<gene>
    <name evidence="2" type="ORF">NXS10_06775</name>
</gene>
<feature type="transmembrane region" description="Helical" evidence="1">
    <location>
        <begin position="45"/>
        <end position="69"/>
    </location>
</feature>
<sequence length="228" mass="25395">MTNSMRSLLWLKWQYIVTNKVLLVVVLSPIIDVYLMSLLGSSADAMLLSFGTGLVYSVTAGSFVTLIVAEEKEKKNIRTLILTGVHQLDYAISVIAYPLILSVLSLILLPFLFQRPVSNWLVYSLVTILTALAYIAINFVIALVCQTQVQAAMCSMLVMALGSFLPMLIFTNNIVKTVVSFSFFGASSNYLYTSTGYQLTDISFIALLIWISLLFYLLGLAFRFNRSH</sequence>
<dbReference type="Proteomes" id="UP001206548">
    <property type="component" value="Unassembled WGS sequence"/>
</dbReference>
<protein>
    <submittedName>
        <fullName evidence="2">ABC transporter permease</fullName>
    </submittedName>
</protein>
<keyword evidence="1" id="KW-0472">Membrane</keyword>
<feature type="transmembrane region" description="Helical" evidence="1">
    <location>
        <begin position="21"/>
        <end position="39"/>
    </location>
</feature>
<comment type="caution">
    <text evidence="2">The sequence shown here is derived from an EMBL/GenBank/DDBJ whole genome shotgun (WGS) entry which is preliminary data.</text>
</comment>
<evidence type="ECO:0000313" key="3">
    <source>
        <dbReference type="Proteomes" id="UP001206548"/>
    </source>
</evidence>
<dbReference type="RefSeq" id="WP_259139037.1">
    <property type="nucleotide sequence ID" value="NZ_JANUXX010000007.1"/>
</dbReference>
<feature type="transmembrane region" description="Helical" evidence="1">
    <location>
        <begin position="157"/>
        <end position="184"/>
    </location>
</feature>
<keyword evidence="1" id="KW-0812">Transmembrane</keyword>
<accession>A0ABT2F831</accession>
<reference evidence="2 3" key="1">
    <citation type="journal article" date="2023" name="Int. J. Syst. Evol. Microbiol.">
        <title>Streptococcus sciuri sp. nov., Staphylococcus marylandisciuri sp. nov. and Staphylococcus americanisciuri sp. nov., isolated from faeces of eastern grey squirrel (Sciurus carolinensis).</title>
        <authorList>
            <person name="Volokhov D.V."/>
            <person name="Zagorodnyaya T.A."/>
            <person name="Furtak V.A."/>
            <person name="Nattanmai G."/>
            <person name="Randall L."/>
            <person name="Jose S."/>
            <person name="Gao Y."/>
            <person name="Eisenberg T."/>
            <person name="Delmonte P."/>
            <person name="Blom J."/>
            <person name="Mitchell K.K."/>
        </authorList>
    </citation>
    <scope>NUCLEOTIDE SEQUENCE [LARGE SCALE GENOMIC DNA]</scope>
    <source>
        <strain evidence="2 3">SQ9-PEA</strain>
    </source>
</reference>
<evidence type="ECO:0000256" key="1">
    <source>
        <dbReference type="SAM" id="Phobius"/>
    </source>
</evidence>
<keyword evidence="3" id="KW-1185">Reference proteome</keyword>
<proteinExistence type="predicted"/>
<dbReference type="EMBL" id="JANUXX010000007">
    <property type="protein sequence ID" value="MCS4488656.1"/>
    <property type="molecule type" value="Genomic_DNA"/>
</dbReference>
<evidence type="ECO:0000313" key="2">
    <source>
        <dbReference type="EMBL" id="MCS4488656.1"/>
    </source>
</evidence>
<keyword evidence="1" id="KW-1133">Transmembrane helix</keyword>
<feature type="transmembrane region" description="Helical" evidence="1">
    <location>
        <begin position="90"/>
        <end position="114"/>
    </location>
</feature>
<feature type="transmembrane region" description="Helical" evidence="1">
    <location>
        <begin position="204"/>
        <end position="222"/>
    </location>
</feature>
<feature type="transmembrane region" description="Helical" evidence="1">
    <location>
        <begin position="120"/>
        <end position="145"/>
    </location>
</feature>
<organism evidence="2 3">
    <name type="scientific">Streptococcus sciuri</name>
    <dbReference type="NCBI Taxonomy" id="2973939"/>
    <lineage>
        <taxon>Bacteria</taxon>
        <taxon>Bacillati</taxon>
        <taxon>Bacillota</taxon>
        <taxon>Bacilli</taxon>
        <taxon>Lactobacillales</taxon>
        <taxon>Streptococcaceae</taxon>
        <taxon>Streptococcus</taxon>
    </lineage>
</organism>
<name>A0ABT2F831_9STRE</name>